<dbReference type="Gene3D" id="3.40.120.10">
    <property type="entry name" value="Alpha-D-Glucose-1,6-Bisphosphate, subunit A, domain 3"/>
    <property type="match status" value="3"/>
</dbReference>
<evidence type="ECO:0000256" key="7">
    <source>
        <dbReference type="RuleBase" id="RU004326"/>
    </source>
</evidence>
<evidence type="ECO:0000256" key="4">
    <source>
        <dbReference type="ARBA" id="ARBA00022723"/>
    </source>
</evidence>
<dbReference type="OrthoDB" id="9803322at2"/>
<dbReference type="InterPro" id="IPR016055">
    <property type="entry name" value="A-D-PHexomutase_a/b/a-I/II/III"/>
</dbReference>
<dbReference type="InterPro" id="IPR005843">
    <property type="entry name" value="A-D-PHexomutase_C"/>
</dbReference>
<dbReference type="InterPro" id="IPR005846">
    <property type="entry name" value="A-D-PHexomutase_a/b/a-III"/>
</dbReference>
<evidence type="ECO:0000259" key="11">
    <source>
        <dbReference type="Pfam" id="PF02880"/>
    </source>
</evidence>
<dbReference type="Proteomes" id="UP000248014">
    <property type="component" value="Unassembled WGS sequence"/>
</dbReference>
<evidence type="ECO:0000256" key="2">
    <source>
        <dbReference type="ARBA" id="ARBA00010231"/>
    </source>
</evidence>
<dbReference type="InterPro" id="IPR036900">
    <property type="entry name" value="A-D-PHexomutase_C_sf"/>
</dbReference>
<organism evidence="12 13">
    <name type="scientific">Blastomonas natatoria</name>
    <dbReference type="NCBI Taxonomy" id="34015"/>
    <lineage>
        <taxon>Bacteria</taxon>
        <taxon>Pseudomonadati</taxon>
        <taxon>Pseudomonadota</taxon>
        <taxon>Alphaproteobacteria</taxon>
        <taxon>Sphingomonadales</taxon>
        <taxon>Sphingomonadaceae</taxon>
        <taxon>Blastomonas</taxon>
    </lineage>
</organism>
<dbReference type="PROSITE" id="PS00710">
    <property type="entry name" value="PGM_PMM"/>
    <property type="match status" value="1"/>
</dbReference>
<name>A0A2V3V861_9SPHN</name>
<dbReference type="RefSeq" id="WP_110298399.1">
    <property type="nucleotide sequence ID" value="NZ_QJJM01000005.1"/>
</dbReference>
<dbReference type="GO" id="GO:0000287">
    <property type="term" value="F:magnesium ion binding"/>
    <property type="evidence" value="ECO:0007669"/>
    <property type="project" value="InterPro"/>
</dbReference>
<feature type="domain" description="Alpha-D-phosphohexomutase C-terminal" evidence="8">
    <location>
        <begin position="371"/>
        <end position="446"/>
    </location>
</feature>
<evidence type="ECO:0000259" key="9">
    <source>
        <dbReference type="Pfam" id="PF02878"/>
    </source>
</evidence>
<reference evidence="12 13" key="1">
    <citation type="submission" date="2018-05" db="EMBL/GenBank/DDBJ databases">
        <title>Genomic Encyclopedia of Type Strains, Phase IV (KMG-IV): sequencing the most valuable type-strain genomes for metagenomic binning, comparative biology and taxonomic classification.</title>
        <authorList>
            <person name="Goeker M."/>
        </authorList>
    </citation>
    <scope>NUCLEOTIDE SEQUENCE [LARGE SCALE GENOMIC DNA]</scope>
    <source>
        <strain evidence="12 13">DSM 3183</strain>
    </source>
</reference>
<keyword evidence="13" id="KW-1185">Reference proteome</keyword>
<dbReference type="PANTHER" id="PTHR43771:SF2">
    <property type="entry name" value="PHOSPHOMANNOMUTASE_PHOSPHOGLUCOMUTASE"/>
    <property type="match status" value="1"/>
</dbReference>
<evidence type="ECO:0000256" key="1">
    <source>
        <dbReference type="ARBA" id="ARBA00001946"/>
    </source>
</evidence>
<dbReference type="InterPro" id="IPR005844">
    <property type="entry name" value="A-D-PHexomutase_a/b/a-I"/>
</dbReference>
<dbReference type="InterPro" id="IPR016066">
    <property type="entry name" value="A-D-PHexomutase_CS"/>
</dbReference>
<dbReference type="Pfam" id="PF02880">
    <property type="entry name" value="PGM_PMM_III"/>
    <property type="match status" value="1"/>
</dbReference>
<dbReference type="SUPFAM" id="SSF53738">
    <property type="entry name" value="Phosphoglucomutase, first 3 domains"/>
    <property type="match status" value="3"/>
</dbReference>
<comment type="caution">
    <text evidence="12">The sequence shown here is derived from an EMBL/GenBank/DDBJ whole genome shotgun (WGS) entry which is preliminary data.</text>
</comment>
<feature type="domain" description="Alpha-D-phosphohexomutase alpha/beta/alpha" evidence="10">
    <location>
        <begin position="155"/>
        <end position="251"/>
    </location>
</feature>
<keyword evidence="4 7" id="KW-0479">Metal-binding</keyword>
<evidence type="ECO:0000256" key="6">
    <source>
        <dbReference type="ARBA" id="ARBA00023235"/>
    </source>
</evidence>
<dbReference type="CDD" id="cd03089">
    <property type="entry name" value="PMM_PGM"/>
    <property type="match status" value="1"/>
</dbReference>
<evidence type="ECO:0000259" key="8">
    <source>
        <dbReference type="Pfam" id="PF00408"/>
    </source>
</evidence>
<evidence type="ECO:0000313" key="13">
    <source>
        <dbReference type="Proteomes" id="UP000248014"/>
    </source>
</evidence>
<dbReference type="Gene3D" id="3.30.310.50">
    <property type="entry name" value="Alpha-D-phosphohexomutase, C-terminal domain"/>
    <property type="match status" value="1"/>
</dbReference>
<dbReference type="InterPro" id="IPR005845">
    <property type="entry name" value="A-D-PHexomutase_a/b/a-II"/>
</dbReference>
<gene>
    <name evidence="12" type="ORF">C7451_105127</name>
</gene>
<evidence type="ECO:0000256" key="5">
    <source>
        <dbReference type="ARBA" id="ARBA00022842"/>
    </source>
</evidence>
<dbReference type="Pfam" id="PF00408">
    <property type="entry name" value="PGM_PMM_IV"/>
    <property type="match status" value="1"/>
</dbReference>
<dbReference type="SUPFAM" id="SSF55957">
    <property type="entry name" value="Phosphoglucomutase, C-terminal domain"/>
    <property type="match status" value="1"/>
</dbReference>
<evidence type="ECO:0000259" key="10">
    <source>
        <dbReference type="Pfam" id="PF02879"/>
    </source>
</evidence>
<sequence>MTHQFHPTSLREYDIRGIIGETLGEADAYAIGRGFGTLIARAGGKCVVVGYDGRVSSPVLEAALIRGLNDSGVDAISVGMGPTPMLYYAESVLEEADGGIQITGSHNPANYNGFKMVFQGRPFFGQDIRKLGEMAAAGDWDSGTGTSRQIEILDRYVDRLVEDFGGTAARIGWDCGNGAAGPAVEKLVQRLPGEHYTLFTEVDGNFPNHHPDPTEEKNLADLKALVADKKLDFGVAFDGDGDRIGAIDGEGRVIWGDQLLSIYAEAVLKDVPGATIIADVKASQALYDRVSELGGQPLMWKTGHSLIKSKMKETGCPLAGEMSGHVFFKHRYYGFDDALYAAVRLIEAQTLLGKSVTEMRGAMAPMINTPEMRFQVDESRKFAVVDEVLERLSAAGASVNATDGARVNTEDGWWLLRASNTQDVLVARAEARSQEGLDRLMAQIDDQLAQSGLVRGESVGH</sequence>
<comment type="similarity">
    <text evidence="2 7">Belongs to the phosphohexose mutase family.</text>
</comment>
<dbReference type="PRINTS" id="PR00509">
    <property type="entry name" value="PGMPMM"/>
</dbReference>
<dbReference type="Pfam" id="PF02879">
    <property type="entry name" value="PGM_PMM_II"/>
    <property type="match status" value="1"/>
</dbReference>
<dbReference type="NCBIfam" id="NF046027">
    <property type="entry name" value="PhglucPhmanMutPgmG"/>
    <property type="match status" value="1"/>
</dbReference>
<dbReference type="Pfam" id="PF02878">
    <property type="entry name" value="PGM_PMM_I"/>
    <property type="match status" value="1"/>
</dbReference>
<feature type="domain" description="Alpha-D-phosphohexomutase alpha/beta/alpha" evidence="9">
    <location>
        <begin position="10"/>
        <end position="131"/>
    </location>
</feature>
<feature type="domain" description="Alpha-D-phosphohexomutase alpha/beta/alpha" evidence="11">
    <location>
        <begin position="255"/>
        <end position="360"/>
    </location>
</feature>
<evidence type="ECO:0000313" key="12">
    <source>
        <dbReference type="EMBL" id="PXW76355.1"/>
    </source>
</evidence>
<proteinExistence type="inferred from homology"/>
<accession>A0A2V3V861</accession>
<keyword evidence="5 7" id="KW-0460">Magnesium</keyword>
<dbReference type="PANTHER" id="PTHR43771">
    <property type="entry name" value="PHOSPHOMANNOMUTASE"/>
    <property type="match status" value="1"/>
</dbReference>
<protein>
    <submittedName>
        <fullName evidence="12">Phosphomannomutase</fullName>
    </submittedName>
</protein>
<keyword evidence="3" id="KW-0597">Phosphoprotein</keyword>
<dbReference type="GO" id="GO:0005975">
    <property type="term" value="P:carbohydrate metabolic process"/>
    <property type="evidence" value="ECO:0007669"/>
    <property type="project" value="InterPro"/>
</dbReference>
<evidence type="ECO:0000256" key="3">
    <source>
        <dbReference type="ARBA" id="ARBA00022553"/>
    </source>
</evidence>
<keyword evidence="6" id="KW-0413">Isomerase</keyword>
<dbReference type="GO" id="GO:0016868">
    <property type="term" value="F:intramolecular phosphotransferase activity"/>
    <property type="evidence" value="ECO:0007669"/>
    <property type="project" value="InterPro"/>
</dbReference>
<dbReference type="EMBL" id="QJJM01000005">
    <property type="protein sequence ID" value="PXW76355.1"/>
    <property type="molecule type" value="Genomic_DNA"/>
</dbReference>
<dbReference type="InterPro" id="IPR005841">
    <property type="entry name" value="Alpha-D-phosphohexomutase_SF"/>
</dbReference>
<comment type="cofactor">
    <cofactor evidence="1">
        <name>Mg(2+)</name>
        <dbReference type="ChEBI" id="CHEBI:18420"/>
    </cofactor>
</comment>
<dbReference type="AlphaFoldDB" id="A0A2V3V861"/>